<dbReference type="Pfam" id="PF00205">
    <property type="entry name" value="TPP_enzyme_M"/>
    <property type="match status" value="1"/>
</dbReference>
<dbReference type="InterPro" id="IPR012000">
    <property type="entry name" value="Thiamin_PyroP_enz_cen_dom"/>
</dbReference>
<comment type="catalytic activity">
    <reaction evidence="9">
        <text>(2R)-hydroxyhexadecanoyl-CoA = pentadecanal + formyl-CoA</text>
        <dbReference type="Rhea" id="RHEA:55212"/>
        <dbReference type="ChEBI" id="CHEBI:17302"/>
        <dbReference type="ChEBI" id="CHEBI:57376"/>
        <dbReference type="ChEBI" id="CHEBI:138654"/>
    </reaction>
    <physiologicalReaction direction="left-to-right" evidence="9">
        <dbReference type="Rhea" id="RHEA:55213"/>
    </physiologicalReaction>
</comment>
<evidence type="ECO:0000259" key="12">
    <source>
        <dbReference type="Pfam" id="PF00205"/>
    </source>
</evidence>
<dbReference type="InterPro" id="IPR012001">
    <property type="entry name" value="Thiamin_PyroP_enz_TPP-bd_dom"/>
</dbReference>
<dbReference type="InterPro" id="IPR011766">
    <property type="entry name" value="TPP_enzyme_TPP-bd"/>
</dbReference>
<feature type="domain" description="Thiamine pyrophosphate enzyme N-terminal TPP-binding" evidence="14">
    <location>
        <begin position="59"/>
        <end position="172"/>
    </location>
</feature>
<evidence type="ECO:0000313" key="15">
    <source>
        <dbReference type="Proteomes" id="UP000887574"/>
    </source>
</evidence>
<evidence type="ECO:0000256" key="11">
    <source>
        <dbReference type="SAM" id="MobiDB-lite"/>
    </source>
</evidence>
<comment type="cofactor">
    <cofactor evidence="1">
        <name>Mg(2+)</name>
        <dbReference type="ChEBI" id="CHEBI:18420"/>
    </cofactor>
</comment>
<comment type="cofactor">
    <cofactor evidence="2">
        <name>thiamine diphosphate</name>
        <dbReference type="ChEBI" id="CHEBI:58937"/>
    </cofactor>
</comment>
<dbReference type="SUPFAM" id="SSF52518">
    <property type="entry name" value="Thiamin diphosphate-binding fold (THDP-binding)"/>
    <property type="match status" value="2"/>
</dbReference>
<dbReference type="InterPro" id="IPR029061">
    <property type="entry name" value="THDP-binding"/>
</dbReference>
<evidence type="ECO:0000259" key="13">
    <source>
        <dbReference type="Pfam" id="PF02775"/>
    </source>
</evidence>
<evidence type="ECO:0000256" key="1">
    <source>
        <dbReference type="ARBA" id="ARBA00001946"/>
    </source>
</evidence>
<evidence type="ECO:0000256" key="7">
    <source>
        <dbReference type="ARBA" id="ARBA00030510"/>
    </source>
</evidence>
<dbReference type="AlphaFoldDB" id="A0A915DVR5"/>
<organism evidence="15 16">
    <name type="scientific">Ditylenchus dipsaci</name>
    <dbReference type="NCBI Taxonomy" id="166011"/>
    <lineage>
        <taxon>Eukaryota</taxon>
        <taxon>Metazoa</taxon>
        <taxon>Ecdysozoa</taxon>
        <taxon>Nematoda</taxon>
        <taxon>Chromadorea</taxon>
        <taxon>Rhabditida</taxon>
        <taxon>Tylenchina</taxon>
        <taxon>Tylenchomorpha</taxon>
        <taxon>Sphaerularioidea</taxon>
        <taxon>Anguinidae</taxon>
        <taxon>Anguininae</taxon>
        <taxon>Ditylenchus</taxon>
    </lineage>
</organism>
<comment type="similarity">
    <text evidence="3 10">Belongs to the TPP enzyme family.</text>
</comment>
<dbReference type="GO" id="GO:0003984">
    <property type="term" value="F:acetolactate synthase activity"/>
    <property type="evidence" value="ECO:0007669"/>
    <property type="project" value="TreeGrafter"/>
</dbReference>
<dbReference type="InterPro" id="IPR045229">
    <property type="entry name" value="TPP_enz"/>
</dbReference>
<keyword evidence="5" id="KW-0479">Metal-binding</keyword>
<evidence type="ECO:0000256" key="9">
    <source>
        <dbReference type="ARBA" id="ARBA00048767"/>
    </source>
</evidence>
<accession>A0A915DVR5</accession>
<evidence type="ECO:0000256" key="10">
    <source>
        <dbReference type="RuleBase" id="RU362132"/>
    </source>
</evidence>
<dbReference type="GO" id="GO:0030976">
    <property type="term" value="F:thiamine pyrophosphate binding"/>
    <property type="evidence" value="ECO:0007669"/>
    <property type="project" value="InterPro"/>
</dbReference>
<dbReference type="PANTHER" id="PTHR18968">
    <property type="entry name" value="THIAMINE PYROPHOSPHATE ENZYMES"/>
    <property type="match status" value="1"/>
</dbReference>
<keyword evidence="6 10" id="KW-0786">Thiamine pyrophosphate</keyword>
<evidence type="ECO:0000313" key="16">
    <source>
        <dbReference type="WBParaSite" id="jg23287"/>
    </source>
</evidence>
<dbReference type="CDD" id="cd02004">
    <property type="entry name" value="TPP_BZL_OCoD_HPCL"/>
    <property type="match status" value="1"/>
</dbReference>
<proteinExistence type="inferred from homology"/>
<feature type="domain" description="Thiamine pyrophosphate enzyme TPP-binding" evidence="13">
    <location>
        <begin position="461"/>
        <end position="613"/>
    </location>
</feature>
<dbReference type="Pfam" id="PF02776">
    <property type="entry name" value="TPP_enzyme_N"/>
    <property type="match status" value="1"/>
</dbReference>
<dbReference type="InterPro" id="IPR000399">
    <property type="entry name" value="TPP-bd_CS"/>
</dbReference>
<sequence>MALFLIISFIAAVFFLFLFKRLIGIQSLADAKKIFSDLLSNRQAFFSAIFQVDENSTRHGGELVASVLKAHGVEEIFTLCGGHISPILTAGENLGIRIIDTRHEVSAVFAADSVARLRQKFGVAAVTAGPGITNSITALKNSQMAESPLVLLGGAAPTLLKDRGALQDIDQLVLLRPLCKYTARITQLKQIVPALRKAIKIAQSGTPGPVFLEGWLFFKSKGFKKIVETYLFAYISWQFGNAWRPQDITPLPLQVPQPSSKQLNQVANLILSAKKPLLLMGSQATLPPVHINTLADLVKKLGIPTYLGGMCRGLLGADCNIQMRQNRREALKDADLVILAGSVTDFRLSYGKCLSSKSKVVAINRSVDQLYKNHKIFWQGSVFVQADVASTLEGIYQALNKKEWNGAPKDWIQELRSRDEDKESANQRKMTEKTEDGYLNPLKILSQLNQVLPDNAILVADGGDFVGSAAYIVRPRGPFQWLDPGAFGTLGVGGGFALGAKAVNPVCPVVILYGDGASGFSLMEFDSFVRHKLPVVAIIGNDACWSQIARDQVPWFNSSVGCELAYTKYDVVGEGLGANGVTIGRENSSEQFREAFEKALKASQRGESTVINVLIGKTDFRKGSINGPSFQSQAQWLPKSCYAEYITNNTSANDGDARAENGYPGATNYGLDYVNSQVKLLEAKLNYEKLNFGKKFGDMQNHYRGRITELEGRLVASEARFLQVDTFEAEKAKLENDKIGLQNQIKNREYKLEQSEIKRRLDLQLKEEESKKRVTEVNQQLHAEKLARKKADENLAALKINMKGLKQLVESNKQNVDDQQSQVHDLSSKTSN</sequence>
<dbReference type="Pfam" id="PF02775">
    <property type="entry name" value="TPP_enzyme_C"/>
    <property type="match status" value="1"/>
</dbReference>
<dbReference type="PROSITE" id="PS00187">
    <property type="entry name" value="TPP_ENZYMES"/>
    <property type="match status" value="1"/>
</dbReference>
<evidence type="ECO:0000256" key="8">
    <source>
        <dbReference type="ARBA" id="ARBA00048738"/>
    </source>
</evidence>
<dbReference type="CDD" id="cd07035">
    <property type="entry name" value="TPP_PYR_POX_like"/>
    <property type="match status" value="1"/>
</dbReference>
<dbReference type="Gene3D" id="3.40.50.970">
    <property type="match status" value="2"/>
</dbReference>
<dbReference type="GO" id="GO:0000287">
    <property type="term" value="F:magnesium ion binding"/>
    <property type="evidence" value="ECO:0007669"/>
    <property type="project" value="InterPro"/>
</dbReference>
<dbReference type="InterPro" id="IPR029035">
    <property type="entry name" value="DHS-like_NAD/FAD-binding_dom"/>
</dbReference>
<feature type="domain" description="Thiamine pyrophosphate enzyme central" evidence="12">
    <location>
        <begin position="263"/>
        <end position="393"/>
    </location>
</feature>
<dbReference type="GO" id="GO:0005948">
    <property type="term" value="C:acetolactate synthase complex"/>
    <property type="evidence" value="ECO:0007669"/>
    <property type="project" value="TreeGrafter"/>
</dbReference>
<dbReference type="Proteomes" id="UP000887574">
    <property type="component" value="Unplaced"/>
</dbReference>
<dbReference type="GO" id="GO:0009099">
    <property type="term" value="P:L-valine biosynthetic process"/>
    <property type="evidence" value="ECO:0007669"/>
    <property type="project" value="TreeGrafter"/>
</dbReference>
<name>A0A915DVR5_9BILA</name>
<evidence type="ECO:0000259" key="14">
    <source>
        <dbReference type="Pfam" id="PF02776"/>
    </source>
</evidence>
<protein>
    <recommendedName>
        <fullName evidence="4">2-hydroxyacyl-CoA lyase 2</fullName>
    </recommendedName>
    <alternativeName>
        <fullName evidence="7">IlvB-like protein</fullName>
    </alternativeName>
</protein>
<dbReference type="GO" id="GO:0050660">
    <property type="term" value="F:flavin adenine dinucleotide binding"/>
    <property type="evidence" value="ECO:0007669"/>
    <property type="project" value="TreeGrafter"/>
</dbReference>
<keyword evidence="15" id="KW-1185">Reference proteome</keyword>
<dbReference type="SUPFAM" id="SSF52467">
    <property type="entry name" value="DHS-like NAD/FAD-binding domain"/>
    <property type="match status" value="1"/>
</dbReference>
<comment type="catalytic activity">
    <reaction evidence="8">
        <text>2-hydroxyoctadecanoyl-CoA = heptadecanal + formyl-CoA</text>
        <dbReference type="Rhea" id="RHEA:55196"/>
        <dbReference type="ChEBI" id="CHEBI:57376"/>
        <dbReference type="ChEBI" id="CHEBI:74116"/>
        <dbReference type="ChEBI" id="CHEBI:138631"/>
    </reaction>
    <physiologicalReaction direction="left-to-right" evidence="8">
        <dbReference type="Rhea" id="RHEA:55197"/>
    </physiologicalReaction>
</comment>
<evidence type="ECO:0000256" key="5">
    <source>
        <dbReference type="ARBA" id="ARBA00022723"/>
    </source>
</evidence>
<dbReference type="GO" id="GO:0009097">
    <property type="term" value="P:isoleucine biosynthetic process"/>
    <property type="evidence" value="ECO:0007669"/>
    <property type="project" value="TreeGrafter"/>
</dbReference>
<dbReference type="PANTHER" id="PTHR18968:SF166">
    <property type="entry name" value="2-HYDROXYACYL-COA LYASE 2"/>
    <property type="match status" value="1"/>
</dbReference>
<evidence type="ECO:0000256" key="4">
    <source>
        <dbReference type="ARBA" id="ARBA00018936"/>
    </source>
</evidence>
<dbReference type="Gene3D" id="3.40.50.1220">
    <property type="entry name" value="TPP-binding domain"/>
    <property type="match status" value="1"/>
</dbReference>
<feature type="region of interest" description="Disordered" evidence="11">
    <location>
        <begin position="812"/>
        <end position="832"/>
    </location>
</feature>
<evidence type="ECO:0000256" key="2">
    <source>
        <dbReference type="ARBA" id="ARBA00001964"/>
    </source>
</evidence>
<evidence type="ECO:0000256" key="6">
    <source>
        <dbReference type="ARBA" id="ARBA00023052"/>
    </source>
</evidence>
<evidence type="ECO:0000256" key="3">
    <source>
        <dbReference type="ARBA" id="ARBA00007812"/>
    </source>
</evidence>
<reference evidence="16" key="1">
    <citation type="submission" date="2022-11" db="UniProtKB">
        <authorList>
            <consortium name="WormBaseParasite"/>
        </authorList>
    </citation>
    <scope>IDENTIFICATION</scope>
</reference>
<dbReference type="WBParaSite" id="jg23287">
    <property type="protein sequence ID" value="jg23287"/>
    <property type="gene ID" value="jg23287"/>
</dbReference>